<proteinExistence type="inferred from homology"/>
<evidence type="ECO:0000256" key="2">
    <source>
        <dbReference type="ARBA" id="ARBA00023002"/>
    </source>
</evidence>
<dbReference type="FunFam" id="3.40.50.720:FF:000084">
    <property type="entry name" value="Short-chain dehydrogenase reductase"/>
    <property type="match status" value="1"/>
</dbReference>
<accession>A0A6I4NZK3</accession>
<evidence type="ECO:0000313" key="5">
    <source>
        <dbReference type="EMBL" id="MWB99753.1"/>
    </source>
</evidence>
<feature type="compositionally biased region" description="Low complexity" evidence="4">
    <location>
        <begin position="1"/>
        <end position="27"/>
    </location>
</feature>
<evidence type="ECO:0000313" key="6">
    <source>
        <dbReference type="Proteomes" id="UP000438182"/>
    </source>
</evidence>
<sequence length="386" mass="39569">MRTSASSARCSSVASSSTAVPIPTTRSPPRRSRCSWTGAGRSRARRATSPTSSSPAWNRHSSRRCASSCSPSPASWSRPTSSTPSAASRSTTCSTTTGRTATSVSTETPASPAPRPAPTGDLTGRVAFITGAAHGQGRAMALALAADGADIAAYDIAAKISYPAYAQGSSAELDSLRAEIEALGRRALVFAGDVRDAGAVGRAVDATVAELGGLDILVNNAGIVAYAAADEMSDAEWDAMIGINLTGPFLVGRAAIPHLKARGGGVIINNSSVMGLRGGNRLSHYVASKHGLTGLTKAWAIELAPFGIRVVSIHPTGVNTPMNDGLAAMEGATPQEIAERSAGNLLPGVPWIETDDVAELVRYLASDRARFATGAQFVLDAGLLTA</sequence>
<dbReference type="Proteomes" id="UP000438182">
    <property type="component" value="Unassembled WGS sequence"/>
</dbReference>
<comment type="similarity">
    <text evidence="1 3">Belongs to the short-chain dehydrogenases/reductases (SDR) family.</text>
</comment>
<evidence type="ECO:0000256" key="1">
    <source>
        <dbReference type="ARBA" id="ARBA00006484"/>
    </source>
</evidence>
<dbReference type="PANTHER" id="PTHR42760:SF133">
    <property type="entry name" value="3-OXOACYL-[ACYL-CARRIER-PROTEIN] REDUCTASE"/>
    <property type="match status" value="1"/>
</dbReference>
<dbReference type="InterPro" id="IPR002347">
    <property type="entry name" value="SDR_fam"/>
</dbReference>
<organism evidence="5 6">
    <name type="scientific">Agromyces seonyuensis</name>
    <dbReference type="NCBI Taxonomy" id="2662446"/>
    <lineage>
        <taxon>Bacteria</taxon>
        <taxon>Bacillati</taxon>
        <taxon>Actinomycetota</taxon>
        <taxon>Actinomycetes</taxon>
        <taxon>Micrococcales</taxon>
        <taxon>Microbacteriaceae</taxon>
        <taxon>Agromyces</taxon>
    </lineage>
</organism>
<protein>
    <submittedName>
        <fullName evidence="5">SDR family NAD(P)-dependent oxidoreductase</fullName>
    </submittedName>
</protein>
<evidence type="ECO:0000256" key="3">
    <source>
        <dbReference type="RuleBase" id="RU000363"/>
    </source>
</evidence>
<evidence type="ECO:0000256" key="4">
    <source>
        <dbReference type="SAM" id="MobiDB-lite"/>
    </source>
</evidence>
<gene>
    <name evidence="5" type="ORF">GB864_14470</name>
</gene>
<dbReference type="InterPro" id="IPR020904">
    <property type="entry name" value="Sc_DH/Rdtase_CS"/>
</dbReference>
<dbReference type="PRINTS" id="PR00080">
    <property type="entry name" value="SDRFAMILY"/>
</dbReference>
<dbReference type="InterPro" id="IPR036291">
    <property type="entry name" value="NAD(P)-bd_dom_sf"/>
</dbReference>
<comment type="caution">
    <text evidence="5">The sequence shown here is derived from an EMBL/GenBank/DDBJ whole genome shotgun (WGS) entry which is preliminary data.</text>
</comment>
<dbReference type="Gene3D" id="3.40.50.720">
    <property type="entry name" value="NAD(P)-binding Rossmann-like Domain"/>
    <property type="match status" value="1"/>
</dbReference>
<keyword evidence="6" id="KW-1185">Reference proteome</keyword>
<feature type="region of interest" description="Disordered" evidence="4">
    <location>
        <begin position="1"/>
        <end position="122"/>
    </location>
</feature>
<dbReference type="PRINTS" id="PR00081">
    <property type="entry name" value="GDHRDH"/>
</dbReference>
<dbReference type="EMBL" id="WSTA01000077">
    <property type="protein sequence ID" value="MWB99753.1"/>
    <property type="molecule type" value="Genomic_DNA"/>
</dbReference>
<dbReference type="Pfam" id="PF00106">
    <property type="entry name" value="adh_short"/>
    <property type="match status" value="1"/>
</dbReference>
<dbReference type="AlphaFoldDB" id="A0A6I4NZK3"/>
<dbReference type="GO" id="GO:0016616">
    <property type="term" value="F:oxidoreductase activity, acting on the CH-OH group of donors, NAD or NADP as acceptor"/>
    <property type="evidence" value="ECO:0007669"/>
    <property type="project" value="TreeGrafter"/>
</dbReference>
<dbReference type="SUPFAM" id="SSF51735">
    <property type="entry name" value="NAD(P)-binding Rossmann-fold domains"/>
    <property type="match status" value="1"/>
</dbReference>
<dbReference type="PANTHER" id="PTHR42760">
    <property type="entry name" value="SHORT-CHAIN DEHYDROGENASES/REDUCTASES FAMILY MEMBER"/>
    <property type="match status" value="1"/>
</dbReference>
<dbReference type="CDD" id="cd05233">
    <property type="entry name" value="SDR_c"/>
    <property type="match status" value="1"/>
</dbReference>
<keyword evidence="2" id="KW-0560">Oxidoreductase</keyword>
<dbReference type="PROSITE" id="PS00061">
    <property type="entry name" value="ADH_SHORT"/>
    <property type="match status" value="1"/>
</dbReference>
<reference evidence="5 6" key="1">
    <citation type="submission" date="2019-12" db="EMBL/GenBank/DDBJ databases">
        <authorList>
            <person name="Kim Y.S."/>
        </authorList>
    </citation>
    <scope>NUCLEOTIDE SEQUENCE [LARGE SCALE GENOMIC DNA]</scope>
    <source>
        <strain evidence="5 6">MMS17-SY077</strain>
    </source>
</reference>
<feature type="compositionally biased region" description="Low complexity" evidence="4">
    <location>
        <begin position="64"/>
        <end position="110"/>
    </location>
</feature>
<name>A0A6I4NZK3_9MICO</name>
<feature type="compositionally biased region" description="Low complexity" evidence="4">
    <location>
        <begin position="35"/>
        <end position="57"/>
    </location>
</feature>